<dbReference type="InterPro" id="IPR050640">
    <property type="entry name" value="Bact_2-comp_sensor_kinase"/>
</dbReference>
<dbReference type="PANTHER" id="PTHR34220">
    <property type="entry name" value="SENSOR HISTIDINE KINASE YPDA"/>
    <property type="match status" value="1"/>
</dbReference>
<dbReference type="STRING" id="536979.SAMN04488055_3643"/>
<feature type="transmembrane region" description="Helical" evidence="1">
    <location>
        <begin position="102"/>
        <end position="128"/>
    </location>
</feature>
<reference evidence="3 4" key="1">
    <citation type="submission" date="2016-11" db="EMBL/GenBank/DDBJ databases">
        <authorList>
            <person name="Jaros S."/>
            <person name="Januszkiewicz K."/>
            <person name="Wedrychowicz H."/>
        </authorList>
    </citation>
    <scope>NUCLEOTIDE SEQUENCE [LARGE SCALE GENOMIC DNA]</scope>
    <source>
        <strain evidence="3 4">DSM 24787</strain>
    </source>
</reference>
<dbReference type="InterPro" id="IPR036890">
    <property type="entry name" value="HATPase_C_sf"/>
</dbReference>
<feature type="domain" description="Signal transduction histidine kinase internal region" evidence="2">
    <location>
        <begin position="145"/>
        <end position="222"/>
    </location>
</feature>
<evidence type="ECO:0000256" key="1">
    <source>
        <dbReference type="SAM" id="Phobius"/>
    </source>
</evidence>
<dbReference type="SUPFAM" id="SSF55874">
    <property type="entry name" value="ATPase domain of HSP90 chaperone/DNA topoisomerase II/histidine kinase"/>
    <property type="match status" value="1"/>
</dbReference>
<evidence type="ECO:0000313" key="4">
    <source>
        <dbReference type="Proteomes" id="UP000185003"/>
    </source>
</evidence>
<feature type="transmembrane region" description="Helical" evidence="1">
    <location>
        <begin position="74"/>
        <end position="96"/>
    </location>
</feature>
<dbReference type="PANTHER" id="PTHR34220:SF7">
    <property type="entry name" value="SENSOR HISTIDINE KINASE YPDA"/>
    <property type="match status" value="1"/>
</dbReference>
<accession>A0A1N6J502</accession>
<dbReference type="InterPro" id="IPR010559">
    <property type="entry name" value="Sig_transdc_His_kin_internal"/>
</dbReference>
<keyword evidence="3" id="KW-0418">Kinase</keyword>
<feature type="transmembrane region" description="Helical" evidence="1">
    <location>
        <begin position="38"/>
        <end position="62"/>
    </location>
</feature>
<proteinExistence type="predicted"/>
<dbReference type="GO" id="GO:0016020">
    <property type="term" value="C:membrane"/>
    <property type="evidence" value="ECO:0007669"/>
    <property type="project" value="InterPro"/>
</dbReference>
<keyword evidence="4" id="KW-1185">Reference proteome</keyword>
<dbReference type="Pfam" id="PF06580">
    <property type="entry name" value="His_kinase"/>
    <property type="match status" value="1"/>
</dbReference>
<sequence length="339" mass="39093">MLSTKRVNLILHFFLWVPSIGVPLFLLPLKDGTGKPEFFSLSKMIFTLAQVVVFYIMVYYLYPRYFLKKRIKEYLIILTSLCIFIAVVSAVAVAQFDAHYNSILWVGITIKFLISMAVMATGTSYMLIIHFIQDQRLQQENLKTELVFLRSQVSPHFMFNTLNSIVSLARKKSDKLEPALLELSNLMHYMLYESDEEKVCLRKEIDYIQSYIDLQTLRFGHQVRITFRAVNPPEELSIEPMLLIPLIENAFKHGIGLIEDPEIIIDLEVQQGELSLTVLNKFNPRSVETKDKTSGIGLTNLERRLKLLYPNKHAISAVKNDNYFNASLKIYLNDQMPGS</sequence>
<protein>
    <submittedName>
        <fullName evidence="3">Histidine kinase</fullName>
    </submittedName>
</protein>
<name>A0A1N6J502_9BACT</name>
<keyword evidence="3" id="KW-0808">Transferase</keyword>
<dbReference type="AlphaFoldDB" id="A0A1N6J502"/>
<gene>
    <name evidence="3" type="ORF">SAMN04488055_3643</name>
</gene>
<organism evidence="3 4">
    <name type="scientific">Chitinophaga niabensis</name>
    <dbReference type="NCBI Taxonomy" id="536979"/>
    <lineage>
        <taxon>Bacteria</taxon>
        <taxon>Pseudomonadati</taxon>
        <taxon>Bacteroidota</taxon>
        <taxon>Chitinophagia</taxon>
        <taxon>Chitinophagales</taxon>
        <taxon>Chitinophagaceae</taxon>
        <taxon>Chitinophaga</taxon>
    </lineage>
</organism>
<dbReference type="EMBL" id="FSRA01000002">
    <property type="protein sequence ID" value="SIO39458.1"/>
    <property type="molecule type" value="Genomic_DNA"/>
</dbReference>
<dbReference type="Gene3D" id="3.30.565.10">
    <property type="entry name" value="Histidine kinase-like ATPase, C-terminal domain"/>
    <property type="match status" value="1"/>
</dbReference>
<feature type="transmembrane region" description="Helical" evidence="1">
    <location>
        <begin position="7"/>
        <end position="26"/>
    </location>
</feature>
<keyword evidence="1" id="KW-0812">Transmembrane</keyword>
<keyword evidence="1" id="KW-1133">Transmembrane helix</keyword>
<dbReference type="GO" id="GO:0000155">
    <property type="term" value="F:phosphorelay sensor kinase activity"/>
    <property type="evidence" value="ECO:0007669"/>
    <property type="project" value="InterPro"/>
</dbReference>
<dbReference type="OrthoDB" id="9792992at2"/>
<keyword evidence="1" id="KW-0472">Membrane</keyword>
<evidence type="ECO:0000259" key="2">
    <source>
        <dbReference type="Pfam" id="PF06580"/>
    </source>
</evidence>
<dbReference type="RefSeq" id="WP_074240858.1">
    <property type="nucleotide sequence ID" value="NZ_FSRA01000002.1"/>
</dbReference>
<dbReference type="Proteomes" id="UP000185003">
    <property type="component" value="Unassembled WGS sequence"/>
</dbReference>
<evidence type="ECO:0000313" key="3">
    <source>
        <dbReference type="EMBL" id="SIO39458.1"/>
    </source>
</evidence>